<evidence type="ECO:0000256" key="1">
    <source>
        <dbReference type="ARBA" id="ARBA00022884"/>
    </source>
</evidence>
<dbReference type="Gene3D" id="3.30.110.60">
    <property type="entry name" value="YhbY-like"/>
    <property type="match status" value="1"/>
</dbReference>
<reference evidence="4" key="2">
    <citation type="submission" date="2021-09" db="EMBL/GenBank/DDBJ databases">
        <authorList>
            <person name="Gilroy R."/>
        </authorList>
    </citation>
    <scope>NUCLEOTIDE SEQUENCE</scope>
    <source>
        <strain evidence="4">6019</strain>
    </source>
</reference>
<dbReference type="PANTHER" id="PTHR40065">
    <property type="entry name" value="RNA-BINDING PROTEIN YHBY"/>
    <property type="match status" value="1"/>
</dbReference>
<evidence type="ECO:0000259" key="3">
    <source>
        <dbReference type="PROSITE" id="PS51295"/>
    </source>
</evidence>
<protein>
    <submittedName>
        <fullName evidence="4">Ribosome assembly RNA-binding protein YhbY</fullName>
    </submittedName>
</protein>
<dbReference type="InterPro" id="IPR035920">
    <property type="entry name" value="YhbY-like_sf"/>
</dbReference>
<sequence>MTLTSKQVSQLKKEAHHLNPLFQIGKNGINDNFISQIDDLLEKRELIKISVLQNAEEDKKDLADQISMQTNSEIVTVIGNTIILYRESTNNKRIELV</sequence>
<organism evidence="4 5">
    <name type="scientific">Aliicoccus persicus</name>
    <dbReference type="NCBI Taxonomy" id="930138"/>
    <lineage>
        <taxon>Bacteria</taxon>
        <taxon>Bacillati</taxon>
        <taxon>Bacillota</taxon>
        <taxon>Bacilli</taxon>
        <taxon>Bacillales</taxon>
        <taxon>Staphylococcaceae</taxon>
        <taxon>Aliicoccus</taxon>
    </lineage>
</organism>
<dbReference type="PROSITE" id="PS51295">
    <property type="entry name" value="CRM"/>
    <property type="match status" value="1"/>
</dbReference>
<dbReference type="Pfam" id="PF01985">
    <property type="entry name" value="CRS1_YhbY"/>
    <property type="match status" value="1"/>
</dbReference>
<comment type="caution">
    <text evidence="4">The sequence shown here is derived from an EMBL/GenBank/DDBJ whole genome shotgun (WGS) entry which is preliminary data.</text>
</comment>
<dbReference type="InterPro" id="IPR001890">
    <property type="entry name" value="RNA-binding_CRM"/>
</dbReference>
<accession>A0A921DVX5</accession>
<proteinExistence type="predicted"/>
<evidence type="ECO:0000256" key="2">
    <source>
        <dbReference type="PROSITE-ProRule" id="PRU00626"/>
    </source>
</evidence>
<dbReference type="AlphaFoldDB" id="A0A921DVX5"/>
<evidence type="ECO:0000313" key="5">
    <source>
        <dbReference type="Proteomes" id="UP000763505"/>
    </source>
</evidence>
<keyword evidence="1 2" id="KW-0694">RNA-binding</keyword>
<name>A0A921DVX5_9STAP</name>
<dbReference type="SUPFAM" id="SSF75471">
    <property type="entry name" value="YhbY-like"/>
    <property type="match status" value="1"/>
</dbReference>
<dbReference type="InterPro" id="IPR017924">
    <property type="entry name" value="RNA-binding_YhbY"/>
</dbReference>
<dbReference type="NCBIfam" id="TIGR00253">
    <property type="entry name" value="RNA_bind_YhbY"/>
    <property type="match status" value="1"/>
</dbReference>
<dbReference type="PANTHER" id="PTHR40065:SF3">
    <property type="entry name" value="RNA-BINDING PROTEIN YHBY"/>
    <property type="match status" value="1"/>
</dbReference>
<dbReference type="GO" id="GO:0003723">
    <property type="term" value="F:RNA binding"/>
    <property type="evidence" value="ECO:0007669"/>
    <property type="project" value="UniProtKB-UniRule"/>
</dbReference>
<dbReference type="Proteomes" id="UP000763505">
    <property type="component" value="Unassembled WGS sequence"/>
</dbReference>
<dbReference type="SMART" id="SM01103">
    <property type="entry name" value="CRS1_YhbY"/>
    <property type="match status" value="1"/>
</dbReference>
<reference evidence="4" key="1">
    <citation type="journal article" date="2021" name="PeerJ">
        <title>Extensive microbial diversity within the chicken gut microbiome revealed by metagenomics and culture.</title>
        <authorList>
            <person name="Gilroy R."/>
            <person name="Ravi A."/>
            <person name="Getino M."/>
            <person name="Pursley I."/>
            <person name="Horton D.L."/>
            <person name="Alikhan N.F."/>
            <person name="Baker D."/>
            <person name="Gharbi K."/>
            <person name="Hall N."/>
            <person name="Watson M."/>
            <person name="Adriaenssens E.M."/>
            <person name="Foster-Nyarko E."/>
            <person name="Jarju S."/>
            <person name="Secka A."/>
            <person name="Antonio M."/>
            <person name="Oren A."/>
            <person name="Chaudhuri R.R."/>
            <person name="La Ragione R."/>
            <person name="Hildebrand F."/>
            <person name="Pallen M.J."/>
        </authorList>
    </citation>
    <scope>NUCLEOTIDE SEQUENCE</scope>
    <source>
        <strain evidence="4">6019</strain>
    </source>
</reference>
<dbReference type="InterPro" id="IPR051925">
    <property type="entry name" value="RNA-binding_domain"/>
</dbReference>
<feature type="domain" description="CRM" evidence="3">
    <location>
        <begin position="1"/>
        <end position="97"/>
    </location>
</feature>
<evidence type="ECO:0000313" key="4">
    <source>
        <dbReference type="EMBL" id="HJE18950.1"/>
    </source>
</evidence>
<gene>
    <name evidence="4" type="primary">yhbY</name>
    <name evidence="4" type="ORF">K8V35_01170</name>
</gene>
<dbReference type="EMBL" id="DYYI01000010">
    <property type="protein sequence ID" value="HJE18950.1"/>
    <property type="molecule type" value="Genomic_DNA"/>
</dbReference>